<keyword evidence="4 6" id="KW-0131">Cell cycle</keyword>
<accession>A0A9D2TRC7</accession>
<dbReference type="Gene3D" id="2.160.20.70">
    <property type="match status" value="1"/>
</dbReference>
<comment type="similarity">
    <text evidence="1 6">Belongs to the MinC family.</text>
</comment>
<dbReference type="InterPro" id="IPR036145">
    <property type="entry name" value="MinC_C_sf"/>
</dbReference>
<evidence type="ECO:0000259" key="9">
    <source>
        <dbReference type="Pfam" id="PF22642"/>
    </source>
</evidence>
<feature type="region of interest" description="Disordered" evidence="7">
    <location>
        <begin position="98"/>
        <end position="131"/>
    </location>
</feature>
<dbReference type="Gene3D" id="3.30.160.540">
    <property type="match status" value="1"/>
</dbReference>
<feature type="domain" description="Septum formation inhibitor MinC C-terminal" evidence="8">
    <location>
        <begin position="129"/>
        <end position="212"/>
    </location>
</feature>
<keyword evidence="3 6" id="KW-0717">Septation</keyword>
<dbReference type="GO" id="GO:1901891">
    <property type="term" value="P:regulation of cell septum assembly"/>
    <property type="evidence" value="ECO:0007669"/>
    <property type="project" value="InterPro"/>
</dbReference>
<sequence>MSNDILIKRNRYGVNLILNDKIPFPELVSQVGEKFKESEKFFGNSKVAISFEGRELSEKEEREILDAITENSSMQIVCIMNHDPQMEEQMRQRVEQALAGGRGTASRREAVETEKFPEQGEGGPESDFYKGNLRSGQVLESASNVTLIGDVNPGARIVSQGNIVILGSLRGNAWAGAGGDSNCFIFALDMKPIQLQIGDYIAKSPDREKEKKRLLRKGKNEETDIPRVALVRGGNICIEPMTKGCLDQI</sequence>
<evidence type="ECO:0000256" key="6">
    <source>
        <dbReference type="HAMAP-Rule" id="MF_00267"/>
    </source>
</evidence>
<dbReference type="InterPro" id="IPR055219">
    <property type="entry name" value="MinC_N_1"/>
</dbReference>
<reference evidence="10" key="1">
    <citation type="journal article" date="2021" name="PeerJ">
        <title>Extensive microbial diversity within the chicken gut microbiome revealed by metagenomics and culture.</title>
        <authorList>
            <person name="Gilroy R."/>
            <person name="Ravi A."/>
            <person name="Getino M."/>
            <person name="Pursley I."/>
            <person name="Horton D.L."/>
            <person name="Alikhan N.F."/>
            <person name="Baker D."/>
            <person name="Gharbi K."/>
            <person name="Hall N."/>
            <person name="Watson M."/>
            <person name="Adriaenssens E.M."/>
            <person name="Foster-Nyarko E."/>
            <person name="Jarju S."/>
            <person name="Secka A."/>
            <person name="Antonio M."/>
            <person name="Oren A."/>
            <person name="Chaudhuri R.R."/>
            <person name="La Ragione R."/>
            <person name="Hildebrand F."/>
            <person name="Pallen M.J."/>
        </authorList>
    </citation>
    <scope>NUCLEOTIDE SEQUENCE</scope>
    <source>
        <strain evidence="10">ChiBcec1-1630</strain>
    </source>
</reference>
<feature type="compositionally biased region" description="Basic and acidic residues" evidence="7">
    <location>
        <begin position="106"/>
        <end position="118"/>
    </location>
</feature>
<dbReference type="HAMAP" id="MF_00267">
    <property type="entry name" value="MinC"/>
    <property type="match status" value="1"/>
</dbReference>
<keyword evidence="2 6" id="KW-0132">Cell division</keyword>
<dbReference type="Pfam" id="PF22642">
    <property type="entry name" value="MinC_N_1"/>
    <property type="match status" value="1"/>
</dbReference>
<feature type="domain" description="Septum site-determining protein MinC N-terminal" evidence="9">
    <location>
        <begin position="5"/>
        <end position="79"/>
    </location>
</feature>
<evidence type="ECO:0000313" key="10">
    <source>
        <dbReference type="EMBL" id="HJC87701.1"/>
    </source>
</evidence>
<dbReference type="InterPro" id="IPR013033">
    <property type="entry name" value="MinC"/>
</dbReference>
<evidence type="ECO:0000256" key="5">
    <source>
        <dbReference type="ARBA" id="ARBA00046874"/>
    </source>
</evidence>
<dbReference type="SUPFAM" id="SSF63848">
    <property type="entry name" value="Cell-division inhibitor MinC, C-terminal domain"/>
    <property type="match status" value="1"/>
</dbReference>
<reference evidence="10" key="2">
    <citation type="submission" date="2021-04" db="EMBL/GenBank/DDBJ databases">
        <authorList>
            <person name="Gilroy R."/>
        </authorList>
    </citation>
    <scope>NUCLEOTIDE SEQUENCE</scope>
    <source>
        <strain evidence="10">ChiBcec1-1630</strain>
    </source>
</reference>
<dbReference type="GO" id="GO:0000902">
    <property type="term" value="P:cell morphogenesis"/>
    <property type="evidence" value="ECO:0007669"/>
    <property type="project" value="InterPro"/>
</dbReference>
<proteinExistence type="inferred from homology"/>
<name>A0A9D2TRC7_9FIRM</name>
<dbReference type="NCBIfam" id="TIGR01222">
    <property type="entry name" value="minC"/>
    <property type="match status" value="1"/>
</dbReference>
<dbReference type="Pfam" id="PF03775">
    <property type="entry name" value="MinC_C"/>
    <property type="match status" value="1"/>
</dbReference>
<organism evidence="10 11">
    <name type="scientific">Candidatus Eisenbergiella intestinigallinarum</name>
    <dbReference type="NCBI Taxonomy" id="2838549"/>
    <lineage>
        <taxon>Bacteria</taxon>
        <taxon>Bacillati</taxon>
        <taxon>Bacillota</taxon>
        <taxon>Clostridia</taxon>
        <taxon>Lachnospirales</taxon>
        <taxon>Lachnospiraceae</taxon>
        <taxon>Eisenbergiella</taxon>
    </lineage>
</organism>
<evidence type="ECO:0000256" key="3">
    <source>
        <dbReference type="ARBA" id="ARBA00023210"/>
    </source>
</evidence>
<comment type="caution">
    <text evidence="10">The sequence shown here is derived from an EMBL/GenBank/DDBJ whole genome shotgun (WGS) entry which is preliminary data.</text>
</comment>
<protein>
    <recommendedName>
        <fullName evidence="6">Probable septum site-determining protein MinC</fullName>
    </recommendedName>
</protein>
<dbReference type="EMBL" id="DWVS01000171">
    <property type="protein sequence ID" value="HJC87701.1"/>
    <property type="molecule type" value="Genomic_DNA"/>
</dbReference>
<gene>
    <name evidence="6 10" type="primary">minC</name>
    <name evidence="10" type="ORF">H9926_06785</name>
</gene>
<dbReference type="Proteomes" id="UP000823922">
    <property type="component" value="Unassembled WGS sequence"/>
</dbReference>
<evidence type="ECO:0000259" key="8">
    <source>
        <dbReference type="Pfam" id="PF03775"/>
    </source>
</evidence>
<evidence type="ECO:0000313" key="11">
    <source>
        <dbReference type="Proteomes" id="UP000823922"/>
    </source>
</evidence>
<comment type="subunit">
    <text evidence="5 6">Interacts with MinD and FtsZ.</text>
</comment>
<evidence type="ECO:0000256" key="2">
    <source>
        <dbReference type="ARBA" id="ARBA00022618"/>
    </source>
</evidence>
<evidence type="ECO:0000256" key="7">
    <source>
        <dbReference type="SAM" id="MobiDB-lite"/>
    </source>
</evidence>
<comment type="function">
    <text evidence="6">Cell division inhibitor that blocks the formation of polar Z ring septums. Rapidly oscillates between the poles of the cell to destabilize FtsZ filaments that have formed before they mature into polar Z rings. Prevents FtsZ polymerization.</text>
</comment>
<dbReference type="GO" id="GO:0000917">
    <property type="term" value="P:division septum assembly"/>
    <property type="evidence" value="ECO:0007669"/>
    <property type="project" value="UniProtKB-KW"/>
</dbReference>
<dbReference type="PANTHER" id="PTHR34108:SF1">
    <property type="entry name" value="SEPTUM SITE-DETERMINING PROTEIN MINC"/>
    <property type="match status" value="1"/>
</dbReference>
<dbReference type="InterPro" id="IPR016098">
    <property type="entry name" value="CAP/MinC_C"/>
</dbReference>
<evidence type="ECO:0000256" key="1">
    <source>
        <dbReference type="ARBA" id="ARBA00006291"/>
    </source>
</evidence>
<dbReference type="AlphaFoldDB" id="A0A9D2TRC7"/>
<evidence type="ECO:0000256" key="4">
    <source>
        <dbReference type="ARBA" id="ARBA00023306"/>
    </source>
</evidence>
<dbReference type="PANTHER" id="PTHR34108">
    <property type="entry name" value="SEPTUM SITE-DETERMINING PROTEIN MINC"/>
    <property type="match status" value="1"/>
</dbReference>
<dbReference type="InterPro" id="IPR005526">
    <property type="entry name" value="Septum_form_inhib_MinC_C"/>
</dbReference>